<proteinExistence type="predicted"/>
<dbReference type="EMBL" id="CP159253">
    <property type="protein sequence ID" value="XCG46498.1"/>
    <property type="molecule type" value="Genomic_DNA"/>
</dbReference>
<evidence type="ECO:0000259" key="1">
    <source>
        <dbReference type="Pfam" id="PF12728"/>
    </source>
</evidence>
<organism evidence="2">
    <name type="scientific">Mesorhizobium sp. WSM2240</name>
    <dbReference type="NCBI Taxonomy" id="3228851"/>
    <lineage>
        <taxon>Bacteria</taxon>
        <taxon>Pseudomonadati</taxon>
        <taxon>Pseudomonadota</taxon>
        <taxon>Alphaproteobacteria</taxon>
        <taxon>Hyphomicrobiales</taxon>
        <taxon>Phyllobacteriaceae</taxon>
        <taxon>Mesorhizobium</taxon>
    </lineage>
</organism>
<name>A0AAU8CI43_9HYPH</name>
<dbReference type="Pfam" id="PF12728">
    <property type="entry name" value="HTH_17"/>
    <property type="match status" value="1"/>
</dbReference>
<dbReference type="RefSeq" id="WP_353640931.1">
    <property type="nucleotide sequence ID" value="NZ_CP159253.1"/>
</dbReference>
<feature type="domain" description="Helix-turn-helix" evidence="1">
    <location>
        <begin position="47"/>
        <end position="83"/>
    </location>
</feature>
<dbReference type="InterPro" id="IPR041657">
    <property type="entry name" value="HTH_17"/>
</dbReference>
<sequence length="96" mass="11065">MNVPSNIDLLLLDRLIAEMQDLRVKITGHEPADPFERPIEKADDLVDTAVASERLNVPQDTLRSWCRTRRIGLKRGGRWLVSMARARRIASRFNRV</sequence>
<accession>A0AAU8CI43</accession>
<dbReference type="AlphaFoldDB" id="A0AAU8CI43"/>
<gene>
    <name evidence="2" type="ORF">ABVK50_14305</name>
</gene>
<protein>
    <recommendedName>
        <fullName evidence="1">Helix-turn-helix domain-containing protein</fullName>
    </recommendedName>
</protein>
<evidence type="ECO:0000313" key="2">
    <source>
        <dbReference type="EMBL" id="XCG46498.1"/>
    </source>
</evidence>
<reference evidence="2" key="1">
    <citation type="submission" date="2024-06" db="EMBL/GenBank/DDBJ databases">
        <title>Mesorhizobium karijinii sp. nov., a symbiont of the iconic Swainsona formosa from arid Australia.</title>
        <authorList>
            <person name="Hill Y.J."/>
            <person name="Watkin E.L.J."/>
            <person name="O'Hara G.W."/>
            <person name="Terpolilli J."/>
            <person name="Tye M.L."/>
            <person name="Kohlmeier M.G."/>
        </authorList>
    </citation>
    <scope>NUCLEOTIDE SEQUENCE</scope>
    <source>
        <strain evidence="2">WSM2240</strain>
    </source>
</reference>